<dbReference type="SUPFAM" id="SSF50475">
    <property type="entry name" value="FMN-binding split barrel"/>
    <property type="match status" value="1"/>
</dbReference>
<dbReference type="InterPro" id="IPR029039">
    <property type="entry name" value="Flavoprotein-like_sf"/>
</dbReference>
<evidence type="ECO:0000313" key="4">
    <source>
        <dbReference type="Proteomes" id="UP000013378"/>
    </source>
</evidence>
<dbReference type="GO" id="GO:0010181">
    <property type="term" value="F:FMN binding"/>
    <property type="evidence" value="ECO:0007669"/>
    <property type="project" value="TreeGrafter"/>
</dbReference>
<dbReference type="InterPro" id="IPR026816">
    <property type="entry name" value="Flavodoxin_dom"/>
</dbReference>
<dbReference type="eggNOG" id="COG3467">
    <property type="taxonomic scope" value="Bacteria"/>
</dbReference>
<protein>
    <submittedName>
        <fullName evidence="3">Pyridoxamine 5'-phosphate oxidase-related, FMN-binding protein</fullName>
    </submittedName>
</protein>
<sequence length="317" mass="37013">MKRTLILYESKYGATEEIVKNMAYVLGPCKYCTTENFKEEYKKFDFFVIGSPVYYERIDDRIYEFTLNNKAWLQNKTIALFCTCMAKNGDIYLNNLKRFLGKSVVHVKTLGGKVNLKSLDKYDYNNLKSFYKSINMPFRSMDLSNKEEVIKYALHLKRIKDRLFSKMPKRQLISYIEEFLSNHNTCTLATYYKSRIRSTPIEYVYNNKALYFLTEGGEKFSNILFNTDVSISIYEPYKDMNSLAGMQISGNANIVKRNSDEYNEILRLKGLNPSVIANLPVLMNMIKVIPNKIEFLNSKFKGMGYDAKQVYVIKKES</sequence>
<dbReference type="AlphaFoldDB" id="R1CPF4"/>
<feature type="domain" description="Pyridoxamine 5'-phosphate oxidase N-terminal" evidence="1">
    <location>
        <begin position="176"/>
        <end position="265"/>
    </location>
</feature>
<proteinExistence type="predicted"/>
<evidence type="ECO:0000259" key="1">
    <source>
        <dbReference type="Pfam" id="PF01243"/>
    </source>
</evidence>
<dbReference type="STRING" id="1304284.L21TH_1419"/>
<dbReference type="GO" id="GO:0006783">
    <property type="term" value="P:heme biosynthetic process"/>
    <property type="evidence" value="ECO:0007669"/>
    <property type="project" value="TreeGrafter"/>
</dbReference>
<dbReference type="Pfam" id="PF01243">
    <property type="entry name" value="PNPOx_N"/>
    <property type="match status" value="1"/>
</dbReference>
<reference evidence="3 4" key="1">
    <citation type="journal article" date="2015" name="Geomicrobiol. J.">
        <title>Caldisalinibacter kiritimatiensis gen. nov., sp. nov., a moderately thermohalophilic thiosulfate-reducing bacterium from a hypersaline microbial mat.</title>
        <authorList>
            <person name="Ben Hania W."/>
            <person name="Joseph M."/>
            <person name="Fiebig A."/>
            <person name="Bunk B."/>
            <person name="Klenk H.-P."/>
            <person name="Fardeau M.-L."/>
            <person name="Spring S."/>
        </authorList>
    </citation>
    <scope>NUCLEOTIDE SEQUENCE [LARGE SCALE GENOMIC DNA]</scope>
    <source>
        <strain evidence="3 4">L21-TH-D2</strain>
    </source>
</reference>
<organism evidence="3 4">
    <name type="scientific">Caldisalinibacter kiritimatiensis</name>
    <dbReference type="NCBI Taxonomy" id="1304284"/>
    <lineage>
        <taxon>Bacteria</taxon>
        <taxon>Bacillati</taxon>
        <taxon>Bacillota</taxon>
        <taxon>Tissierellia</taxon>
        <taxon>Tissierellales</taxon>
        <taxon>Thermohalobacteraceae</taxon>
        <taxon>Caldisalinibacter</taxon>
    </lineage>
</organism>
<evidence type="ECO:0000313" key="3">
    <source>
        <dbReference type="EMBL" id="EOD00546.1"/>
    </source>
</evidence>
<dbReference type="RefSeq" id="WP_006312689.1">
    <property type="nucleotide sequence ID" value="NZ_ARZA01000146.1"/>
</dbReference>
<dbReference type="PANTHER" id="PTHR38030:SF2">
    <property type="entry name" value="PROTOPORPHYRINOGEN IX DEHYDROGENASE [QUINONE]"/>
    <property type="match status" value="1"/>
</dbReference>
<dbReference type="InterPro" id="IPR052200">
    <property type="entry name" value="Protoporphyrinogen_IX_DH"/>
</dbReference>
<feature type="domain" description="Flavodoxin" evidence="2">
    <location>
        <begin position="5"/>
        <end position="128"/>
    </location>
</feature>
<dbReference type="Gene3D" id="2.30.110.10">
    <property type="entry name" value="Electron Transport, Fmn-binding Protein, Chain A"/>
    <property type="match status" value="1"/>
</dbReference>
<comment type="caution">
    <text evidence="3">The sequence shown here is derived from an EMBL/GenBank/DDBJ whole genome shotgun (WGS) entry which is preliminary data.</text>
</comment>
<dbReference type="InterPro" id="IPR012349">
    <property type="entry name" value="Split_barrel_FMN-bd"/>
</dbReference>
<accession>R1CPF4</accession>
<dbReference type="EMBL" id="ARZA01000146">
    <property type="protein sequence ID" value="EOD00546.1"/>
    <property type="molecule type" value="Genomic_DNA"/>
</dbReference>
<name>R1CPF4_9FIRM</name>
<dbReference type="Pfam" id="PF12724">
    <property type="entry name" value="Flavodoxin_5"/>
    <property type="match status" value="1"/>
</dbReference>
<dbReference type="PANTHER" id="PTHR38030">
    <property type="entry name" value="PROTOPORPHYRINOGEN IX DEHYDROGENASE [MENAQUINONE]"/>
    <property type="match status" value="1"/>
</dbReference>
<dbReference type="GO" id="GO:0070819">
    <property type="term" value="F:menaquinone-dependent protoporphyrinogen oxidase activity"/>
    <property type="evidence" value="ECO:0007669"/>
    <property type="project" value="TreeGrafter"/>
</dbReference>
<keyword evidence="4" id="KW-1185">Reference proteome</keyword>
<dbReference type="eggNOG" id="COG4635">
    <property type="taxonomic scope" value="Bacteria"/>
</dbReference>
<gene>
    <name evidence="3" type="ORF">L21TH_1419</name>
</gene>
<dbReference type="InterPro" id="IPR011576">
    <property type="entry name" value="Pyridox_Oxase_N"/>
</dbReference>
<dbReference type="SUPFAM" id="SSF52218">
    <property type="entry name" value="Flavoproteins"/>
    <property type="match status" value="1"/>
</dbReference>
<dbReference type="Proteomes" id="UP000013378">
    <property type="component" value="Unassembled WGS sequence"/>
</dbReference>
<dbReference type="Gene3D" id="3.40.50.360">
    <property type="match status" value="1"/>
</dbReference>
<evidence type="ECO:0000259" key="2">
    <source>
        <dbReference type="Pfam" id="PF12724"/>
    </source>
</evidence>
<dbReference type="OrthoDB" id="3255142at2"/>